<reference evidence="1 2" key="1">
    <citation type="submission" date="2006-02" db="EMBL/GenBank/DDBJ databases">
        <authorList>
            <person name="Amann R."/>
            <person name="Ferriera S."/>
            <person name="Johnson J."/>
            <person name="Kravitz S."/>
            <person name="Halpern A."/>
            <person name="Remington K."/>
            <person name="Beeson K."/>
            <person name="Tran B."/>
            <person name="Rogers Y.-H."/>
            <person name="Friedman R."/>
            <person name="Venter J.C."/>
        </authorList>
    </citation>
    <scope>NUCLEOTIDE SEQUENCE [LARGE SCALE GENOMIC DNA]</scope>
    <source>
        <strain evidence="1 2">DSM 3645</strain>
    </source>
</reference>
<evidence type="ECO:0000313" key="2">
    <source>
        <dbReference type="Proteomes" id="UP000004358"/>
    </source>
</evidence>
<dbReference type="Proteomes" id="UP000004358">
    <property type="component" value="Unassembled WGS sequence"/>
</dbReference>
<organism evidence="1 2">
    <name type="scientific">Blastopirellula marina DSM 3645</name>
    <dbReference type="NCBI Taxonomy" id="314230"/>
    <lineage>
        <taxon>Bacteria</taxon>
        <taxon>Pseudomonadati</taxon>
        <taxon>Planctomycetota</taxon>
        <taxon>Planctomycetia</taxon>
        <taxon>Pirellulales</taxon>
        <taxon>Pirellulaceae</taxon>
        <taxon>Blastopirellula</taxon>
    </lineage>
</organism>
<dbReference type="HOGENOM" id="CLU_3363568_0_0_0"/>
<comment type="caution">
    <text evidence="1">The sequence shown here is derived from an EMBL/GenBank/DDBJ whole genome shotgun (WGS) entry which is preliminary data.</text>
</comment>
<gene>
    <name evidence="1" type="ORF">DSM3645_29571</name>
</gene>
<evidence type="ECO:0000313" key="1">
    <source>
        <dbReference type="EMBL" id="EAQ78734.1"/>
    </source>
</evidence>
<accession>A3ZXE4</accession>
<dbReference type="EMBL" id="AANZ01000018">
    <property type="protein sequence ID" value="EAQ78734.1"/>
    <property type="molecule type" value="Genomic_DNA"/>
</dbReference>
<protein>
    <submittedName>
        <fullName evidence="1">Uncharacterized protein</fullName>
    </submittedName>
</protein>
<sequence>MIRSLNLMLGNLHALRAGRQKVAWPALTLEHRERA</sequence>
<dbReference type="AlphaFoldDB" id="A3ZXE4"/>
<name>A3ZXE4_9BACT</name>
<proteinExistence type="predicted"/>